<dbReference type="InterPro" id="IPR057074">
    <property type="entry name" value="IR75A_N"/>
</dbReference>
<evidence type="ECO:0000256" key="6">
    <source>
        <dbReference type="ARBA" id="ARBA00023136"/>
    </source>
</evidence>
<evidence type="ECO:0000256" key="7">
    <source>
        <dbReference type="ARBA" id="ARBA00023170"/>
    </source>
</evidence>
<dbReference type="SUPFAM" id="SSF53850">
    <property type="entry name" value="Periplasmic binding protein-like II"/>
    <property type="match status" value="1"/>
</dbReference>
<evidence type="ECO:0000259" key="10">
    <source>
        <dbReference type="Pfam" id="PF00060"/>
    </source>
</evidence>
<evidence type="ECO:0000256" key="8">
    <source>
        <dbReference type="ARBA" id="ARBA00023180"/>
    </source>
</evidence>
<evidence type="ECO:0008006" key="14">
    <source>
        <dbReference type="Google" id="ProtNLM"/>
    </source>
</evidence>
<keyword evidence="13" id="KW-1185">Reference proteome</keyword>
<dbReference type="PANTHER" id="PTHR42643:SF33">
    <property type="entry name" value="GLUTAMATE RECEPTOR 2-LIKE PROTEIN"/>
    <property type="match status" value="1"/>
</dbReference>
<feature type="transmembrane region" description="Helical" evidence="9">
    <location>
        <begin position="370"/>
        <end position="391"/>
    </location>
</feature>
<name>A0A9P0DAH0_9CUCU</name>
<feature type="transmembrane region" description="Helical" evidence="9">
    <location>
        <begin position="556"/>
        <end position="579"/>
    </location>
</feature>
<evidence type="ECO:0000313" key="13">
    <source>
        <dbReference type="Proteomes" id="UP001153636"/>
    </source>
</evidence>
<evidence type="ECO:0000313" key="12">
    <source>
        <dbReference type="EMBL" id="CAH1115366.1"/>
    </source>
</evidence>
<keyword evidence="6 9" id="KW-0472">Membrane</keyword>
<reference evidence="12" key="1">
    <citation type="submission" date="2022-01" db="EMBL/GenBank/DDBJ databases">
        <authorList>
            <person name="King R."/>
        </authorList>
    </citation>
    <scope>NUCLEOTIDE SEQUENCE</scope>
</reference>
<dbReference type="PANTHER" id="PTHR42643">
    <property type="entry name" value="IONOTROPIC RECEPTOR 20A-RELATED"/>
    <property type="match status" value="1"/>
</dbReference>
<dbReference type="OrthoDB" id="6117597at2759"/>
<dbReference type="GO" id="GO:0050906">
    <property type="term" value="P:detection of stimulus involved in sensory perception"/>
    <property type="evidence" value="ECO:0007669"/>
    <property type="project" value="UniProtKB-ARBA"/>
</dbReference>
<evidence type="ECO:0000256" key="1">
    <source>
        <dbReference type="ARBA" id="ARBA00004651"/>
    </source>
</evidence>
<proteinExistence type="inferred from homology"/>
<keyword evidence="7" id="KW-0675">Receptor</keyword>
<dbReference type="GO" id="GO:0005886">
    <property type="term" value="C:plasma membrane"/>
    <property type="evidence" value="ECO:0007669"/>
    <property type="project" value="UniProtKB-SubCell"/>
</dbReference>
<feature type="transmembrane region" description="Helical" evidence="9">
    <location>
        <begin position="292"/>
        <end position="314"/>
    </location>
</feature>
<feature type="domain" description="Ionotropic glutamate receptor C-terminal" evidence="10">
    <location>
        <begin position="301"/>
        <end position="565"/>
    </location>
</feature>
<dbReference type="Gene3D" id="3.40.190.10">
    <property type="entry name" value="Periplasmic binding protein-like II"/>
    <property type="match status" value="1"/>
</dbReference>
<comment type="similarity">
    <text evidence="2">Belongs to the glutamate-gated ion channel (TC 1.A.10.1) family.</text>
</comment>
<sequence>MGKSVWFCGVKVRRLHFSDYQLLLWKQLSLNNFGCHMGALNSNITYSFPEEHQIFLLDSSCKDSDKILRKADELNLFNQPFRWLIWGKTDYRIFEGFYLRLDSQVFVIEKTTTNTYRIKLLYKLTEHSVEYLDNELAEWEKDQGFTVYKELSHSRNRTNLMGLNLHISYVVTNKDTMHHLEDYRNKHIDPISKLNWFIMKHLLTILNATSTPLFQPSWGYRDVNDTSKFTGMIGDLQSGRAEFGGTALFFTIDRIDVIDYIAPSVPTFMKFIFRAPPLSYVSNVFTLPFDTYVWYSCFALVPLIFVVVYVIVIWEWRDPVFKEKVDELHSNCIAPLRPGFFDVLVMELGAITQQGTDTEPKSNSGRIATVFAFIACMFLYTSYSANIVAILQSTTESIKTLEDLLNSRISLGVEDIVYSHYYFKTAEEPVRKAIYQQKVAPKGQKPNFFTIDEGISRVQKGFFAFHVEVSNGYKVVADKFQENEKCSLKEIAFINLIEPWVSIKKRSAYKEIVKVGLRKILESGIQRREINRLYSKKPICHSKGSNFGSAAILDCYAAFLLFGIGIFISFLILSFEILIKRKIDRIVSKCETIPFRPTADNMEKNYSNEIS</sequence>
<evidence type="ECO:0000256" key="4">
    <source>
        <dbReference type="ARBA" id="ARBA00022692"/>
    </source>
</evidence>
<keyword evidence="3" id="KW-1003">Cell membrane</keyword>
<dbReference type="Proteomes" id="UP001153636">
    <property type="component" value="Chromosome 9"/>
</dbReference>
<evidence type="ECO:0000256" key="9">
    <source>
        <dbReference type="SAM" id="Phobius"/>
    </source>
</evidence>
<dbReference type="EMBL" id="OV651821">
    <property type="protein sequence ID" value="CAH1115366.1"/>
    <property type="molecule type" value="Genomic_DNA"/>
</dbReference>
<dbReference type="Pfam" id="PF00060">
    <property type="entry name" value="Lig_chan"/>
    <property type="match status" value="1"/>
</dbReference>
<feature type="domain" description="Ionotropic receptor 75a N-terminal" evidence="11">
    <location>
        <begin position="56"/>
        <end position="168"/>
    </location>
</feature>
<accession>A0A9P0DAH0</accession>
<keyword evidence="4 9" id="KW-0812">Transmembrane</keyword>
<dbReference type="InterPro" id="IPR052192">
    <property type="entry name" value="Insect_Ionotropic_Sensory_Rcpt"/>
</dbReference>
<organism evidence="12 13">
    <name type="scientific">Psylliodes chrysocephalus</name>
    <dbReference type="NCBI Taxonomy" id="3402493"/>
    <lineage>
        <taxon>Eukaryota</taxon>
        <taxon>Metazoa</taxon>
        <taxon>Ecdysozoa</taxon>
        <taxon>Arthropoda</taxon>
        <taxon>Hexapoda</taxon>
        <taxon>Insecta</taxon>
        <taxon>Pterygota</taxon>
        <taxon>Neoptera</taxon>
        <taxon>Endopterygota</taxon>
        <taxon>Coleoptera</taxon>
        <taxon>Polyphaga</taxon>
        <taxon>Cucujiformia</taxon>
        <taxon>Chrysomeloidea</taxon>
        <taxon>Chrysomelidae</taxon>
        <taxon>Galerucinae</taxon>
        <taxon>Alticini</taxon>
        <taxon>Psylliodes</taxon>
    </lineage>
</organism>
<comment type="subcellular location">
    <subcellularLocation>
        <location evidence="1">Cell membrane</location>
        <topology evidence="1">Multi-pass membrane protein</topology>
    </subcellularLocation>
</comment>
<dbReference type="AlphaFoldDB" id="A0A9P0DAH0"/>
<evidence type="ECO:0000256" key="5">
    <source>
        <dbReference type="ARBA" id="ARBA00022989"/>
    </source>
</evidence>
<evidence type="ECO:0000256" key="3">
    <source>
        <dbReference type="ARBA" id="ARBA00022475"/>
    </source>
</evidence>
<dbReference type="Gene3D" id="1.10.287.70">
    <property type="match status" value="1"/>
</dbReference>
<keyword evidence="8" id="KW-0325">Glycoprotein</keyword>
<evidence type="ECO:0000256" key="2">
    <source>
        <dbReference type="ARBA" id="ARBA00008685"/>
    </source>
</evidence>
<dbReference type="GO" id="GO:0015276">
    <property type="term" value="F:ligand-gated monoatomic ion channel activity"/>
    <property type="evidence" value="ECO:0007669"/>
    <property type="project" value="InterPro"/>
</dbReference>
<evidence type="ECO:0000259" key="11">
    <source>
        <dbReference type="Pfam" id="PF24576"/>
    </source>
</evidence>
<gene>
    <name evidence="12" type="ORF">PSYICH_LOCUS15282</name>
</gene>
<protein>
    <recommendedName>
        <fullName evidence="14">Ionotropic receptor</fullName>
    </recommendedName>
</protein>
<keyword evidence="5 9" id="KW-1133">Transmembrane helix</keyword>
<dbReference type="Pfam" id="PF24576">
    <property type="entry name" value="IR75A_N"/>
    <property type="match status" value="1"/>
</dbReference>
<dbReference type="InterPro" id="IPR001320">
    <property type="entry name" value="Iontro_rcpt_C"/>
</dbReference>